<keyword evidence="3" id="KW-1185">Reference proteome</keyword>
<dbReference type="EMBL" id="KQ980796">
    <property type="protein sequence ID" value="KYN12990.1"/>
    <property type="molecule type" value="Genomic_DNA"/>
</dbReference>
<feature type="compositionally biased region" description="Basic and acidic residues" evidence="1">
    <location>
        <begin position="1"/>
        <end position="24"/>
    </location>
</feature>
<protein>
    <submittedName>
        <fullName evidence="2">Uncharacterized protein</fullName>
    </submittedName>
</protein>
<evidence type="ECO:0000256" key="1">
    <source>
        <dbReference type="SAM" id="MobiDB-lite"/>
    </source>
</evidence>
<proteinExistence type="predicted"/>
<evidence type="ECO:0000313" key="2">
    <source>
        <dbReference type="EMBL" id="KYN12990.1"/>
    </source>
</evidence>
<reference evidence="2 3" key="1">
    <citation type="submission" date="2015-09" db="EMBL/GenBank/DDBJ databases">
        <title>Trachymyrmex cornetzi WGS genome.</title>
        <authorList>
            <person name="Nygaard S."/>
            <person name="Hu H."/>
            <person name="Boomsma J."/>
            <person name="Zhang G."/>
        </authorList>
    </citation>
    <scope>NUCLEOTIDE SEQUENCE [LARGE SCALE GENOMIC DNA]</scope>
    <source>
        <strain evidence="2">Tcor2-1</strain>
        <tissue evidence="2">Whole body</tissue>
    </source>
</reference>
<sequence>MVKSMFSERMDMKMEWPRPTKMETDCGEQEVEAKEQKREKATRGGEKGDRTQEKINEKIRLGVGKKED</sequence>
<feature type="region of interest" description="Disordered" evidence="1">
    <location>
        <begin position="1"/>
        <end position="68"/>
    </location>
</feature>
<dbReference type="Proteomes" id="UP000078492">
    <property type="component" value="Unassembled WGS sequence"/>
</dbReference>
<name>A0A151IXM9_9HYME</name>
<evidence type="ECO:0000313" key="3">
    <source>
        <dbReference type="Proteomes" id="UP000078492"/>
    </source>
</evidence>
<accession>A0A151IXM9</accession>
<organism evidence="2 3">
    <name type="scientific">Trachymyrmex cornetzi</name>
    <dbReference type="NCBI Taxonomy" id="471704"/>
    <lineage>
        <taxon>Eukaryota</taxon>
        <taxon>Metazoa</taxon>
        <taxon>Ecdysozoa</taxon>
        <taxon>Arthropoda</taxon>
        <taxon>Hexapoda</taxon>
        <taxon>Insecta</taxon>
        <taxon>Pterygota</taxon>
        <taxon>Neoptera</taxon>
        <taxon>Endopterygota</taxon>
        <taxon>Hymenoptera</taxon>
        <taxon>Apocrita</taxon>
        <taxon>Aculeata</taxon>
        <taxon>Formicoidea</taxon>
        <taxon>Formicidae</taxon>
        <taxon>Myrmicinae</taxon>
        <taxon>Trachymyrmex</taxon>
    </lineage>
</organism>
<gene>
    <name evidence="2" type="ORF">ALC57_14836</name>
</gene>
<feature type="compositionally biased region" description="Basic and acidic residues" evidence="1">
    <location>
        <begin position="31"/>
        <end position="68"/>
    </location>
</feature>
<dbReference type="AlphaFoldDB" id="A0A151IXM9"/>